<proteinExistence type="predicted"/>
<reference evidence="1 2" key="1">
    <citation type="journal article" date="2020" name="Arch. Microbiol.">
        <title>The genome sequence of the giant phototrophic gammaproteobacterium Thiospirillum jenense gives insight into its physiological properties and phylogenetic relationships.</title>
        <authorList>
            <person name="Imhoff J.F."/>
            <person name="Meyer T.E."/>
            <person name="Kyndt J.A."/>
        </authorList>
    </citation>
    <scope>NUCLEOTIDE SEQUENCE [LARGE SCALE GENOMIC DNA]</scope>
    <source>
        <strain evidence="1 2">DSM 216</strain>
    </source>
</reference>
<evidence type="ECO:0000313" key="1">
    <source>
        <dbReference type="EMBL" id="MBB1124723.1"/>
    </source>
</evidence>
<protein>
    <submittedName>
        <fullName evidence="1">PD-(D/E)XK nuclease family transposase</fullName>
    </submittedName>
</protein>
<dbReference type="EMBL" id="JABVCQ010000001">
    <property type="protein sequence ID" value="MBB1124723.1"/>
    <property type="molecule type" value="Genomic_DNA"/>
</dbReference>
<keyword evidence="2" id="KW-1185">Reference proteome</keyword>
<dbReference type="Pfam" id="PF12784">
    <property type="entry name" value="PDDEXK_2"/>
    <property type="match status" value="1"/>
</dbReference>
<dbReference type="AlphaFoldDB" id="A0A839H2L8"/>
<organism evidence="1 2">
    <name type="scientific">Thiospirillum jenense</name>
    <dbReference type="NCBI Taxonomy" id="1653858"/>
    <lineage>
        <taxon>Bacteria</taxon>
        <taxon>Pseudomonadati</taxon>
        <taxon>Pseudomonadota</taxon>
        <taxon>Gammaproteobacteria</taxon>
        <taxon>Chromatiales</taxon>
        <taxon>Chromatiaceae</taxon>
        <taxon>Thiospirillum</taxon>
    </lineage>
</organism>
<gene>
    <name evidence="1" type="ORF">HUK38_00570</name>
</gene>
<name>A0A839H2L8_9GAMM</name>
<comment type="caution">
    <text evidence="1">The sequence shown here is derived from an EMBL/GenBank/DDBJ whole genome shotgun (WGS) entry which is preliminary data.</text>
</comment>
<dbReference type="RefSeq" id="WP_182581868.1">
    <property type="nucleotide sequence ID" value="NZ_JABVCQ010000001.1"/>
</dbReference>
<dbReference type="Proteomes" id="UP000548632">
    <property type="component" value="Unassembled WGS sequence"/>
</dbReference>
<accession>A0A839H2L8</accession>
<evidence type="ECO:0000313" key="2">
    <source>
        <dbReference type="Proteomes" id="UP000548632"/>
    </source>
</evidence>
<sequence length="35" mass="4013">MDYTFKKIFGSENSQAILISFLNAVRSLVIFLENC</sequence>